<comment type="subcellular location">
    <subcellularLocation>
        <location evidence="1">Endoplasmic reticulum membrane</location>
        <topology evidence="1">Multi-pass membrane protein</topology>
    </subcellularLocation>
    <subcellularLocation>
        <location evidence="1">Endoplasmic reticulum-Golgi intermediate compartment membrane</location>
        <topology evidence="1">Multi-pass membrane protein</topology>
    </subcellularLocation>
    <subcellularLocation>
        <location evidence="1">Golgi apparatus membrane</location>
        <topology evidence="1">Multi-pass membrane protein</topology>
    </subcellularLocation>
</comment>
<comment type="function">
    <text evidence="1">Plays a role in transport between endoplasmic reticulum and Golgi.</text>
</comment>
<organism evidence="3 4">
    <name type="scientific">Hucho hucho</name>
    <name type="common">huchen</name>
    <dbReference type="NCBI Taxonomy" id="62062"/>
    <lineage>
        <taxon>Eukaryota</taxon>
        <taxon>Metazoa</taxon>
        <taxon>Chordata</taxon>
        <taxon>Craniata</taxon>
        <taxon>Vertebrata</taxon>
        <taxon>Euteleostomi</taxon>
        <taxon>Actinopterygii</taxon>
        <taxon>Neopterygii</taxon>
        <taxon>Teleostei</taxon>
        <taxon>Protacanthopterygii</taxon>
        <taxon>Salmoniformes</taxon>
        <taxon>Salmonidae</taxon>
        <taxon>Salmoninae</taxon>
        <taxon>Hucho</taxon>
    </lineage>
</organism>
<keyword evidence="1" id="KW-0256">Endoplasmic reticulum</keyword>
<keyword evidence="1" id="KW-0931">ER-Golgi transport</keyword>
<evidence type="ECO:0000259" key="2">
    <source>
        <dbReference type="Pfam" id="PF13850"/>
    </source>
</evidence>
<evidence type="ECO:0000313" key="4">
    <source>
        <dbReference type="Proteomes" id="UP000314982"/>
    </source>
</evidence>
<dbReference type="GO" id="GO:0006890">
    <property type="term" value="P:retrograde vesicle-mediated transport, Golgi to endoplasmic reticulum"/>
    <property type="evidence" value="ECO:0007669"/>
    <property type="project" value="TreeGrafter"/>
</dbReference>
<dbReference type="AlphaFoldDB" id="A0A4W5KZM4"/>
<proteinExistence type="inferred from homology"/>
<reference evidence="4" key="1">
    <citation type="submission" date="2018-06" db="EMBL/GenBank/DDBJ databases">
        <title>Genome assembly of Danube salmon.</title>
        <authorList>
            <person name="Macqueen D.J."/>
            <person name="Gundappa M.K."/>
        </authorList>
    </citation>
    <scope>NUCLEOTIDE SEQUENCE [LARGE SCALE GENOMIC DNA]</scope>
</reference>
<dbReference type="InterPro" id="IPR045888">
    <property type="entry name" value="Erv"/>
</dbReference>
<reference evidence="3" key="3">
    <citation type="submission" date="2025-09" db="UniProtKB">
        <authorList>
            <consortium name="Ensembl"/>
        </authorList>
    </citation>
    <scope>IDENTIFICATION</scope>
</reference>
<keyword evidence="1" id="KW-0813">Transport</keyword>
<dbReference type="GO" id="GO:0030134">
    <property type="term" value="C:COPII-coated ER to Golgi transport vesicle"/>
    <property type="evidence" value="ECO:0007669"/>
    <property type="project" value="TreeGrafter"/>
</dbReference>
<dbReference type="GO" id="GO:0006888">
    <property type="term" value="P:endoplasmic reticulum to Golgi vesicle-mediated transport"/>
    <property type="evidence" value="ECO:0007669"/>
    <property type="project" value="UniProtKB-UniRule"/>
</dbReference>
<dbReference type="GO" id="GO:0033116">
    <property type="term" value="C:endoplasmic reticulum-Golgi intermediate compartment membrane"/>
    <property type="evidence" value="ECO:0007669"/>
    <property type="project" value="UniProtKB-SubCell"/>
</dbReference>
<evidence type="ECO:0000313" key="3">
    <source>
        <dbReference type="Ensembl" id="ENSHHUP00000016829.1"/>
    </source>
</evidence>
<keyword evidence="1" id="KW-0333">Golgi apparatus</keyword>
<feature type="domain" description="Endoplasmic reticulum vesicle transporter N-terminal" evidence="2">
    <location>
        <begin position="19"/>
        <end position="81"/>
    </location>
</feature>
<sequence>MGWGLSAKSFIWFNSSVYRSINKSNLSIICCVFMLFLFLSELKGFIATEIVNELYVDDPDKNSGGKIDVSLNISLPNLHCDCEYIIHSFISTVIYCITGRNQSVDQCFPGEWDPIIFWLHLNVFSYFR</sequence>
<keyword evidence="4" id="KW-1185">Reference proteome</keyword>
<comment type="similarity">
    <text evidence="1">Belongs to the ERGIC family.</text>
</comment>
<dbReference type="Proteomes" id="UP000314982">
    <property type="component" value="Unassembled WGS sequence"/>
</dbReference>
<dbReference type="Pfam" id="PF13850">
    <property type="entry name" value="ERGIC_N"/>
    <property type="match status" value="1"/>
</dbReference>
<dbReference type="GO" id="GO:0000139">
    <property type="term" value="C:Golgi membrane"/>
    <property type="evidence" value="ECO:0007669"/>
    <property type="project" value="UniProtKB-SubCell"/>
</dbReference>
<dbReference type="Ensembl" id="ENSHHUT00000017446.1">
    <property type="protein sequence ID" value="ENSHHUP00000016829.1"/>
    <property type="gene ID" value="ENSHHUG00000010506.1"/>
</dbReference>
<accession>A0A4W5KZM4</accession>
<dbReference type="STRING" id="62062.ENSHHUP00000016829"/>
<dbReference type="GO" id="GO:0005789">
    <property type="term" value="C:endoplasmic reticulum membrane"/>
    <property type="evidence" value="ECO:0007669"/>
    <property type="project" value="UniProtKB-SubCell"/>
</dbReference>
<dbReference type="InterPro" id="IPR039542">
    <property type="entry name" value="Erv_N"/>
</dbReference>
<name>A0A4W5KZM4_9TELE</name>
<reference evidence="3" key="2">
    <citation type="submission" date="2025-08" db="UniProtKB">
        <authorList>
            <consortium name="Ensembl"/>
        </authorList>
    </citation>
    <scope>IDENTIFICATION</scope>
</reference>
<protein>
    <recommendedName>
        <fullName evidence="1">Endoplasmic reticulum-Golgi intermediate compartment protein</fullName>
    </recommendedName>
</protein>
<dbReference type="PANTHER" id="PTHR10984">
    <property type="entry name" value="ENDOPLASMIC RETICULUM-GOLGI INTERMEDIATE COMPARTMENT PROTEIN"/>
    <property type="match status" value="1"/>
</dbReference>
<evidence type="ECO:0000256" key="1">
    <source>
        <dbReference type="RuleBase" id="RU369013"/>
    </source>
</evidence>
<dbReference type="PANTHER" id="PTHR10984:SF36">
    <property type="entry name" value="ENDOPLASMIC RETICULUM-GOLGI INTERMEDIATE COMPARTMENT PROTEIN 1"/>
    <property type="match status" value="1"/>
</dbReference>